<protein>
    <submittedName>
        <fullName evidence="1">YolD-like protein</fullName>
    </submittedName>
</protein>
<dbReference type="Proteomes" id="UP000255523">
    <property type="component" value="Unassembled WGS sequence"/>
</dbReference>
<name>A0A380LLN1_9FIRM</name>
<evidence type="ECO:0000313" key="2">
    <source>
        <dbReference type="Proteomes" id="UP000255523"/>
    </source>
</evidence>
<keyword evidence="2" id="KW-1185">Reference proteome</keyword>
<gene>
    <name evidence="1" type="ORF">NCTC11087_00352</name>
</gene>
<organism evidence="1 2">
    <name type="scientific">Faecalicoccus pleomorphus</name>
    <dbReference type="NCBI Taxonomy" id="1323"/>
    <lineage>
        <taxon>Bacteria</taxon>
        <taxon>Bacillati</taxon>
        <taxon>Bacillota</taxon>
        <taxon>Erysipelotrichia</taxon>
        <taxon>Erysipelotrichales</taxon>
        <taxon>Erysipelotrichaceae</taxon>
        <taxon>Faecalicoccus</taxon>
    </lineage>
</organism>
<dbReference type="InterPro" id="IPR014962">
    <property type="entry name" value="YolD"/>
</dbReference>
<accession>A0A380LLN1</accession>
<dbReference type="EMBL" id="UHFX01000003">
    <property type="protein sequence ID" value="SUO03490.1"/>
    <property type="molecule type" value="Genomic_DNA"/>
</dbReference>
<reference evidence="1 2" key="1">
    <citation type="submission" date="2018-06" db="EMBL/GenBank/DDBJ databases">
        <authorList>
            <consortium name="Pathogen Informatics"/>
            <person name="Doyle S."/>
        </authorList>
    </citation>
    <scope>NUCLEOTIDE SEQUENCE [LARGE SCALE GENOMIC DNA]</scope>
    <source>
        <strain evidence="1 2">NCTC11087</strain>
    </source>
</reference>
<evidence type="ECO:0000313" key="1">
    <source>
        <dbReference type="EMBL" id="SUO03490.1"/>
    </source>
</evidence>
<dbReference type="RefSeq" id="WP_022789664.1">
    <property type="nucleotide sequence ID" value="NZ_UHFX01000003.1"/>
</dbReference>
<dbReference type="OrthoDB" id="361760at2"/>
<dbReference type="Pfam" id="PF08863">
    <property type="entry name" value="YolD"/>
    <property type="match status" value="1"/>
</dbReference>
<dbReference type="AlphaFoldDB" id="A0A380LLN1"/>
<sequence length="109" mass="13095">MMPRQQRAYIFQAFDALKGFRELLNEKERIVVEKRELSEDDLEMLDQQIHEVQQGDIIKIIYYDGKEYIQKTGMLTKIDLEVRYIQIVKEKIDLDQIVEIEIEEKACEE</sequence>
<proteinExistence type="predicted"/>
<dbReference type="GeneID" id="77461343"/>